<dbReference type="FunFam" id="3.30.70.330:FF:000001">
    <property type="entry name" value="50S ribosomal protein L23"/>
    <property type="match status" value="1"/>
</dbReference>
<dbReference type="InterPro" id="IPR012677">
    <property type="entry name" value="Nucleotide-bd_a/b_plait_sf"/>
</dbReference>
<comment type="subunit">
    <text evidence="6">Part of the 50S ribosomal subunit. Contacts protein L29, and trigger factor when it is bound to the ribosome.</text>
</comment>
<evidence type="ECO:0000313" key="8">
    <source>
        <dbReference type="EMBL" id="EGJ50524.1"/>
    </source>
</evidence>
<accession>F3YWN1</accession>
<sequence>MDYTQILIKPVISEKATALKDTDNQVTFYVHPEANKIEIVRAVEEAFKVKVEAVNVIRRQPQARKRSGRNIGKAPGYKKAYVTLAKGDKIEFFEGV</sequence>
<organism evidence="8 9">
    <name type="scientific">Desulfocurvibacter africanus subsp. africanus str. Walvis Bay</name>
    <dbReference type="NCBI Taxonomy" id="690850"/>
    <lineage>
        <taxon>Bacteria</taxon>
        <taxon>Pseudomonadati</taxon>
        <taxon>Thermodesulfobacteriota</taxon>
        <taxon>Desulfovibrionia</taxon>
        <taxon>Desulfovibrionales</taxon>
        <taxon>Desulfovibrionaceae</taxon>
        <taxon>Desulfocurvibacter</taxon>
    </lineage>
</organism>
<evidence type="ECO:0000256" key="7">
    <source>
        <dbReference type="RuleBase" id="RU003934"/>
    </source>
</evidence>
<dbReference type="Proteomes" id="UP000007844">
    <property type="component" value="Chromosome"/>
</dbReference>
<dbReference type="KEGG" id="daf:Desaf_2196"/>
<evidence type="ECO:0000256" key="2">
    <source>
        <dbReference type="ARBA" id="ARBA00022730"/>
    </source>
</evidence>
<dbReference type="GO" id="GO:0019843">
    <property type="term" value="F:rRNA binding"/>
    <property type="evidence" value="ECO:0007669"/>
    <property type="project" value="UniProtKB-UniRule"/>
</dbReference>
<dbReference type="GO" id="GO:0006412">
    <property type="term" value="P:translation"/>
    <property type="evidence" value="ECO:0007669"/>
    <property type="project" value="UniProtKB-UniRule"/>
</dbReference>
<comment type="function">
    <text evidence="6">One of the early assembly proteins it binds 23S rRNA. One of the proteins that surrounds the polypeptide exit tunnel on the outside of the ribosome. Forms the main docking site for trigger factor binding to the ribosome.</text>
</comment>
<comment type="similarity">
    <text evidence="1 6 7">Belongs to the universal ribosomal protein uL23 family.</text>
</comment>
<protein>
    <recommendedName>
        <fullName evidence="6">Large ribosomal subunit protein uL23</fullName>
    </recommendedName>
</protein>
<gene>
    <name evidence="6" type="primary">rplW</name>
    <name evidence="8" type="ORF">Desaf_2196</name>
</gene>
<evidence type="ECO:0000256" key="3">
    <source>
        <dbReference type="ARBA" id="ARBA00022884"/>
    </source>
</evidence>
<proteinExistence type="inferred from homology"/>
<evidence type="ECO:0000256" key="1">
    <source>
        <dbReference type="ARBA" id="ARBA00006700"/>
    </source>
</evidence>
<dbReference type="HAMAP" id="MF_01369_B">
    <property type="entry name" value="Ribosomal_uL23_B"/>
    <property type="match status" value="1"/>
</dbReference>
<evidence type="ECO:0000256" key="5">
    <source>
        <dbReference type="ARBA" id="ARBA00023274"/>
    </source>
</evidence>
<keyword evidence="3 6" id="KW-0694">RNA-binding</keyword>
<dbReference type="Gene3D" id="3.30.70.330">
    <property type="match status" value="1"/>
</dbReference>
<dbReference type="STRING" id="690850.Desaf_2196"/>
<dbReference type="HOGENOM" id="CLU_037562_3_1_7"/>
<name>F3YWN1_DESAF</name>
<keyword evidence="2 6" id="KW-0699">rRNA-binding</keyword>
<dbReference type="GO" id="GO:1990904">
    <property type="term" value="C:ribonucleoprotein complex"/>
    <property type="evidence" value="ECO:0007669"/>
    <property type="project" value="UniProtKB-KW"/>
</dbReference>
<reference evidence="8 9" key="1">
    <citation type="journal article" date="2011" name="J. Bacteriol.">
        <title>Genome sequence of the mercury-methylating and pleomorphic Desulfovibrio africanus Strain Walvis Bay.</title>
        <authorList>
            <person name="Brown S.D."/>
            <person name="Wall J.D."/>
            <person name="Kucken A.M."/>
            <person name="Gilmour C.C."/>
            <person name="Podar M."/>
            <person name="Brandt C.C."/>
            <person name="Teshima H."/>
            <person name="Detter J.C."/>
            <person name="Han C.S."/>
            <person name="Land M.L."/>
            <person name="Lucas S."/>
            <person name="Han J."/>
            <person name="Pennacchio L."/>
            <person name="Nolan M."/>
            <person name="Pitluck S."/>
            <person name="Woyke T."/>
            <person name="Goodwin L."/>
            <person name="Palumbo A.V."/>
            <person name="Elias D.A."/>
        </authorList>
    </citation>
    <scope>NUCLEOTIDE SEQUENCE [LARGE SCALE GENOMIC DNA]</scope>
    <source>
        <strain evidence="8 9">Walvis Bay</strain>
    </source>
</reference>
<dbReference type="EMBL" id="CP003221">
    <property type="protein sequence ID" value="EGJ50524.1"/>
    <property type="molecule type" value="Genomic_DNA"/>
</dbReference>
<keyword evidence="9" id="KW-1185">Reference proteome</keyword>
<evidence type="ECO:0000256" key="4">
    <source>
        <dbReference type="ARBA" id="ARBA00022980"/>
    </source>
</evidence>
<dbReference type="AlphaFoldDB" id="F3YWN1"/>
<dbReference type="eggNOG" id="COG0089">
    <property type="taxonomic scope" value="Bacteria"/>
</dbReference>
<keyword evidence="5 6" id="KW-0687">Ribonucleoprotein</keyword>
<dbReference type="GO" id="GO:0003735">
    <property type="term" value="F:structural constituent of ribosome"/>
    <property type="evidence" value="ECO:0007669"/>
    <property type="project" value="InterPro"/>
</dbReference>
<dbReference type="InterPro" id="IPR013025">
    <property type="entry name" value="Ribosomal_uL23-like"/>
</dbReference>
<evidence type="ECO:0000256" key="6">
    <source>
        <dbReference type="HAMAP-Rule" id="MF_01369"/>
    </source>
</evidence>
<keyword evidence="4 6" id="KW-0689">Ribosomal protein</keyword>
<dbReference type="PANTHER" id="PTHR11620">
    <property type="entry name" value="60S RIBOSOMAL PROTEIN L23A"/>
    <property type="match status" value="1"/>
</dbReference>
<dbReference type="InterPro" id="IPR012678">
    <property type="entry name" value="Ribosomal_uL23/eL15/eS24_sf"/>
</dbReference>
<dbReference type="RefSeq" id="WP_005984437.1">
    <property type="nucleotide sequence ID" value="NC_016629.1"/>
</dbReference>
<evidence type="ECO:0000313" key="9">
    <source>
        <dbReference type="Proteomes" id="UP000007844"/>
    </source>
</evidence>
<dbReference type="NCBIfam" id="NF004363">
    <property type="entry name" value="PRK05738.2-4"/>
    <property type="match status" value="1"/>
</dbReference>
<dbReference type="PROSITE" id="PS00050">
    <property type="entry name" value="RIBOSOMAL_L23"/>
    <property type="match status" value="1"/>
</dbReference>
<dbReference type="NCBIfam" id="NF004359">
    <property type="entry name" value="PRK05738.1-3"/>
    <property type="match status" value="1"/>
</dbReference>
<dbReference type="GO" id="GO:0005840">
    <property type="term" value="C:ribosome"/>
    <property type="evidence" value="ECO:0007669"/>
    <property type="project" value="UniProtKB-KW"/>
</dbReference>
<dbReference type="InterPro" id="IPR001014">
    <property type="entry name" value="Ribosomal_uL23_CS"/>
</dbReference>
<dbReference type="SUPFAM" id="SSF54189">
    <property type="entry name" value="Ribosomal proteins S24e, L23 and L15e"/>
    <property type="match status" value="1"/>
</dbReference>
<dbReference type="Pfam" id="PF00276">
    <property type="entry name" value="Ribosomal_L23"/>
    <property type="match status" value="1"/>
</dbReference>